<dbReference type="Pfam" id="PF00504">
    <property type="entry name" value="Chloroa_b-bind"/>
    <property type="match status" value="1"/>
</dbReference>
<organism evidence="5">
    <name type="scientific">Chromera velia CCMP2878</name>
    <dbReference type="NCBI Taxonomy" id="1169474"/>
    <lineage>
        <taxon>Eukaryota</taxon>
        <taxon>Sar</taxon>
        <taxon>Alveolata</taxon>
        <taxon>Colpodellida</taxon>
        <taxon>Chromeraceae</taxon>
        <taxon>Chromera</taxon>
    </lineage>
</organism>
<accession>A0A0G4HTS7</accession>
<dbReference type="Gene3D" id="1.10.3460.10">
    <property type="entry name" value="Chlorophyll a/b binding protein domain"/>
    <property type="match status" value="1"/>
</dbReference>
<evidence type="ECO:0000256" key="4">
    <source>
        <dbReference type="SAM" id="MobiDB-lite"/>
    </source>
</evidence>
<reference evidence="5" key="1">
    <citation type="submission" date="2014-11" db="EMBL/GenBank/DDBJ databases">
        <authorList>
            <person name="Otto D Thomas"/>
            <person name="Naeem Raeece"/>
        </authorList>
    </citation>
    <scope>NUCLEOTIDE SEQUENCE</scope>
</reference>
<protein>
    <submittedName>
        <fullName evidence="5">Uncharacterized protein</fullName>
    </submittedName>
</protein>
<sequence>MHGSHPLTTIARCAATLHTVFLGVRLASAFTVHRWSSSSPRPLRSLRILSEDDGVNLRFLPSTRLPFPPCRLQMGEDDTEFGRVEREREPWDEAWSPHIESLLSSSYSDSPHSFLPRRQTDLSEEESEEITPEELSRSWKEAEDPEPLVVDYRVTKAKYGIERLHARYDRHRTPDAGQLLTPRSDWHEEGRRLNPLASGLSRWNERATKMENQRKSEKIRKAVEEDPFSFCLFDLDELDFENAERQEAILAFVESTRGGMEGEGSESTDLAVPLNVREFLRVCSGRPVVDPLDPESGDAQRSQRREECASFLREAELKHGRIAVVAGAAALLAVCAEGSTRFVESIRELTPEAALKSVVEFGVFPAVLEFVLSSTEWGGKIREEVQRIVKKELEAHAATISQASSLLVGLKTSEVKHCRMALASFVGSVAWLSASLRTLPASSAVLLLASNSDGSQSASSLVDSLQQHAEGGAVMAAGTVEALATVQNLLA</sequence>
<dbReference type="GO" id="GO:0009507">
    <property type="term" value="C:chloroplast"/>
    <property type="evidence" value="ECO:0007669"/>
    <property type="project" value="UniProtKB-SubCell"/>
</dbReference>
<comment type="subcellular location">
    <subcellularLocation>
        <location evidence="1">Plastid</location>
        <location evidence="1">Chloroplast</location>
    </subcellularLocation>
</comment>
<dbReference type="AlphaFoldDB" id="A0A0G4HTS7"/>
<dbReference type="VEuPathDB" id="CryptoDB:Cvel_8485"/>
<feature type="compositionally biased region" description="Acidic residues" evidence="4">
    <location>
        <begin position="122"/>
        <end position="132"/>
    </location>
</feature>
<gene>
    <name evidence="5" type="ORF">Cvel_8485</name>
</gene>
<proteinExistence type="predicted"/>
<evidence type="ECO:0000256" key="3">
    <source>
        <dbReference type="ARBA" id="ARBA00022640"/>
    </source>
</evidence>
<keyword evidence="3" id="KW-0934">Plastid</keyword>
<feature type="compositionally biased region" description="Low complexity" evidence="4">
    <location>
        <begin position="105"/>
        <end position="116"/>
    </location>
</feature>
<evidence type="ECO:0000313" key="5">
    <source>
        <dbReference type="EMBL" id="CEM47716.1"/>
    </source>
</evidence>
<name>A0A0G4HTS7_9ALVE</name>
<dbReference type="EMBL" id="CDMZ01003826">
    <property type="protein sequence ID" value="CEM47716.1"/>
    <property type="molecule type" value="Genomic_DNA"/>
</dbReference>
<dbReference type="InterPro" id="IPR022796">
    <property type="entry name" value="Chloroa_b-bind"/>
</dbReference>
<feature type="region of interest" description="Disordered" evidence="4">
    <location>
        <begin position="105"/>
        <end position="142"/>
    </location>
</feature>
<evidence type="ECO:0000256" key="2">
    <source>
        <dbReference type="ARBA" id="ARBA00022528"/>
    </source>
</evidence>
<evidence type="ECO:0000256" key="1">
    <source>
        <dbReference type="ARBA" id="ARBA00004229"/>
    </source>
</evidence>
<keyword evidence="2" id="KW-0150">Chloroplast</keyword>